<accession>A0A2U1LVJ3</accession>
<dbReference type="GO" id="GO:0008270">
    <property type="term" value="F:zinc ion binding"/>
    <property type="evidence" value="ECO:0007669"/>
    <property type="project" value="TreeGrafter"/>
</dbReference>
<keyword evidence="3" id="KW-1185">Reference proteome</keyword>
<dbReference type="GO" id="GO:0007005">
    <property type="term" value="P:mitochondrion organization"/>
    <property type="evidence" value="ECO:0007669"/>
    <property type="project" value="TreeGrafter"/>
</dbReference>
<evidence type="ECO:0000313" key="2">
    <source>
        <dbReference type="EMBL" id="PWA53012.1"/>
    </source>
</evidence>
<reference evidence="2 3" key="1">
    <citation type="journal article" date="2018" name="Mol. Plant">
        <title>The genome of Artemisia annua provides insight into the evolution of Asteraceae family and artemisinin biosynthesis.</title>
        <authorList>
            <person name="Shen Q."/>
            <person name="Zhang L."/>
            <person name="Liao Z."/>
            <person name="Wang S."/>
            <person name="Yan T."/>
            <person name="Shi P."/>
            <person name="Liu M."/>
            <person name="Fu X."/>
            <person name="Pan Q."/>
            <person name="Wang Y."/>
            <person name="Lv Z."/>
            <person name="Lu X."/>
            <person name="Zhang F."/>
            <person name="Jiang W."/>
            <person name="Ma Y."/>
            <person name="Chen M."/>
            <person name="Hao X."/>
            <person name="Li L."/>
            <person name="Tang Y."/>
            <person name="Lv G."/>
            <person name="Zhou Y."/>
            <person name="Sun X."/>
            <person name="Brodelius P.E."/>
            <person name="Rose J.K.C."/>
            <person name="Tang K."/>
        </authorList>
    </citation>
    <scope>NUCLEOTIDE SEQUENCE [LARGE SCALE GENOMIC DNA]</scope>
    <source>
        <strain evidence="3">cv. Huhao1</strain>
        <tissue evidence="2">Leaf</tissue>
    </source>
</reference>
<comment type="caution">
    <text evidence="2">The sequence shown here is derived from an EMBL/GenBank/DDBJ whole genome shotgun (WGS) entry which is preliminary data.</text>
</comment>
<dbReference type="AlphaFoldDB" id="A0A2U1LVJ3"/>
<name>A0A2U1LVJ3_ARTAN</name>
<evidence type="ECO:0000256" key="1">
    <source>
        <dbReference type="ARBA" id="ARBA00023054"/>
    </source>
</evidence>
<dbReference type="STRING" id="35608.A0A2U1LVJ3"/>
<organism evidence="2 3">
    <name type="scientific">Artemisia annua</name>
    <name type="common">Sweet wormwood</name>
    <dbReference type="NCBI Taxonomy" id="35608"/>
    <lineage>
        <taxon>Eukaryota</taxon>
        <taxon>Viridiplantae</taxon>
        <taxon>Streptophyta</taxon>
        <taxon>Embryophyta</taxon>
        <taxon>Tracheophyta</taxon>
        <taxon>Spermatophyta</taxon>
        <taxon>Magnoliopsida</taxon>
        <taxon>eudicotyledons</taxon>
        <taxon>Gunneridae</taxon>
        <taxon>Pentapetalae</taxon>
        <taxon>asterids</taxon>
        <taxon>campanulids</taxon>
        <taxon>Asterales</taxon>
        <taxon>Asteraceae</taxon>
        <taxon>Asteroideae</taxon>
        <taxon>Anthemideae</taxon>
        <taxon>Artemisiinae</taxon>
        <taxon>Artemisia</taxon>
    </lineage>
</organism>
<dbReference type="PANTHER" id="PTHR23075:SF0">
    <property type="entry name" value="ATPASE FAMILY AAA DOMAIN-CONTAINING PROTEIN 3"/>
    <property type="match status" value="1"/>
</dbReference>
<gene>
    <name evidence="2" type="ORF">CTI12_AA452060</name>
</gene>
<dbReference type="Proteomes" id="UP000245207">
    <property type="component" value="Unassembled WGS sequence"/>
</dbReference>
<protein>
    <submittedName>
        <fullName evidence="2">ATPase family AAA domain-containing protein 3</fullName>
    </submittedName>
</protein>
<evidence type="ECO:0000313" key="3">
    <source>
        <dbReference type="Proteomes" id="UP000245207"/>
    </source>
</evidence>
<dbReference type="EMBL" id="PKPP01007582">
    <property type="protein sequence ID" value="PWA53012.1"/>
    <property type="molecule type" value="Genomic_DNA"/>
</dbReference>
<sequence>MASVQAAIYGSEDCVLDAGLFREVIDYKVAEHQQRKKLAGELSAFVSYGGQPSRSN</sequence>
<dbReference type="PANTHER" id="PTHR23075">
    <property type="entry name" value="PUTATIVE ATP-ASE"/>
    <property type="match status" value="1"/>
</dbReference>
<proteinExistence type="predicted"/>
<keyword evidence="1" id="KW-0175">Coiled coil</keyword>
<dbReference type="OrthoDB" id="1723828at2759"/>
<dbReference type="GO" id="GO:0005739">
    <property type="term" value="C:mitochondrion"/>
    <property type="evidence" value="ECO:0007669"/>
    <property type="project" value="TreeGrafter"/>
</dbReference>